<organism evidence="1 2">
    <name type="scientific">Gammaproteobacteria bacterium LSUCC0057</name>
    <dbReference type="NCBI Taxonomy" id="2559237"/>
    <lineage>
        <taxon>Bacteria</taxon>
        <taxon>Pseudomonadati</taxon>
        <taxon>Pseudomonadota</taxon>
        <taxon>Gammaproteobacteria</taxon>
        <taxon>Cellvibrionales</taxon>
        <taxon>Porticoccaceae</taxon>
        <taxon>SAR92 clade</taxon>
    </lineage>
</organism>
<dbReference type="Proteomes" id="UP000298133">
    <property type="component" value="Unassembled WGS sequence"/>
</dbReference>
<proteinExistence type="predicted"/>
<protein>
    <submittedName>
        <fullName evidence="1">Uncharacterized protein</fullName>
    </submittedName>
</protein>
<sequence>MSTVSELFNEALDRTRAVIPMVNITFELEKEGKLQPYSISPEDFTKSLNAKYSNAENFLNALVTHLDGNRHIVAAFASTPTAFTDAWNMKSEELSVADVLALTKSGGHFQFNQLKGTGSMLYRTNYQRGLVWSKGLGIVKGFRHRTGGIYKEDSLNEMGVFTYATPTDAAGMMEYRFTEQFSEAIGIPMIYIITQWFKYSTPHEEENNWLYMTAAAKVVGTESKPNAPIKLQLISKDEAIKHLDNMSEAIATKGVYKVRPPMPEYLRLGWSYDKIKGEKRRMLLKYARENRLGCPSKECGHVSFSSLKDKDIHVGHRISQHWNAENHGVADVHHPYNLYLSCGACNISLSSRYPTDLDKAINEMGTIGDWLMGGLLTNEVSGA</sequence>
<comment type="caution">
    <text evidence="1">The sequence shown here is derived from an EMBL/GenBank/DDBJ whole genome shotgun (WGS) entry which is preliminary data.</text>
</comment>
<evidence type="ECO:0000313" key="1">
    <source>
        <dbReference type="EMBL" id="TFH67529.1"/>
    </source>
</evidence>
<gene>
    <name evidence="1" type="ORF">E3W66_08590</name>
</gene>
<name>A0A4Y8UIH4_9GAMM</name>
<accession>A0A4Y8UIH4</accession>
<reference evidence="1 2" key="1">
    <citation type="submission" date="2019-03" db="EMBL/GenBank/DDBJ databases">
        <title>Draft genome of Gammaproteobacteria bacterium LSUCC0057, a member of the SAR92 clade.</title>
        <authorList>
            <person name="Lanclos V.C."/>
            <person name="Doiron C."/>
            <person name="Henson M.W."/>
            <person name="Thrash J.C."/>
        </authorList>
    </citation>
    <scope>NUCLEOTIDE SEQUENCE [LARGE SCALE GENOMIC DNA]</scope>
    <source>
        <strain evidence="1 2">LSUCC0057</strain>
    </source>
</reference>
<keyword evidence="2" id="KW-1185">Reference proteome</keyword>
<dbReference type="OrthoDB" id="9802901at2"/>
<dbReference type="AlphaFoldDB" id="A0A4Y8UIH4"/>
<evidence type="ECO:0000313" key="2">
    <source>
        <dbReference type="Proteomes" id="UP000298133"/>
    </source>
</evidence>
<dbReference type="EMBL" id="SPIA01000003">
    <property type="protein sequence ID" value="TFH67529.1"/>
    <property type="molecule type" value="Genomic_DNA"/>
</dbReference>